<evidence type="ECO:0000313" key="3">
    <source>
        <dbReference type="Proteomes" id="UP001271007"/>
    </source>
</evidence>
<name>A0AAJ0GEW7_9PEZI</name>
<feature type="region of interest" description="Disordered" evidence="1">
    <location>
        <begin position="351"/>
        <end position="406"/>
    </location>
</feature>
<feature type="compositionally biased region" description="Polar residues" evidence="1">
    <location>
        <begin position="65"/>
        <end position="81"/>
    </location>
</feature>
<reference evidence="2" key="1">
    <citation type="submission" date="2023-04" db="EMBL/GenBank/DDBJ databases">
        <title>Black Yeasts Isolated from many extreme environments.</title>
        <authorList>
            <person name="Coleine C."/>
            <person name="Stajich J.E."/>
            <person name="Selbmann L."/>
        </authorList>
    </citation>
    <scope>NUCLEOTIDE SEQUENCE</scope>
    <source>
        <strain evidence="2">CCFEE 5312</strain>
    </source>
</reference>
<evidence type="ECO:0000256" key="1">
    <source>
        <dbReference type="SAM" id="MobiDB-lite"/>
    </source>
</evidence>
<feature type="compositionally biased region" description="Polar residues" evidence="1">
    <location>
        <begin position="10"/>
        <end position="35"/>
    </location>
</feature>
<evidence type="ECO:0008006" key="4">
    <source>
        <dbReference type="Google" id="ProtNLM"/>
    </source>
</evidence>
<organism evidence="2 3">
    <name type="scientific">Extremus antarcticus</name>
    <dbReference type="NCBI Taxonomy" id="702011"/>
    <lineage>
        <taxon>Eukaryota</taxon>
        <taxon>Fungi</taxon>
        <taxon>Dikarya</taxon>
        <taxon>Ascomycota</taxon>
        <taxon>Pezizomycotina</taxon>
        <taxon>Dothideomycetes</taxon>
        <taxon>Dothideomycetidae</taxon>
        <taxon>Mycosphaerellales</taxon>
        <taxon>Extremaceae</taxon>
        <taxon>Extremus</taxon>
    </lineage>
</organism>
<sequence length="582" mass="64446">MSDALCGPSNPLQQFKQQTQYDRTLQQDRLTSRHTPAQGFRSIDPNAGLLDPEFEAFQAGLPPSELSNLPTVHPQSQSLAGPSQPPSWATDFQRMQISPPPSFQPQQQYTPQPTQAPNNWAQGFRQHVAQTTPRTQHAAPTPQAFQHMARYGGMNGYQSNFAQSSYAQQPVQSKGKQAVTEQFDDAAFEQAFDLARDALMAETQPLQDAGMAEEMAYVNGASTGNMDQEGMQNPAADLAAIAARVRARRFEAEKAAPAADWKMQEELVRQPDRHLPPLSEINIPRQDEQMQDDTKPANDDDALAQTAQELLEKVEHNQTDKFRNSQFLGLMRRLRDREVKVEGDKMVETVRSPLKHPLPATAAPDSAYGSGAATPEPDAAIRRAAHVPPRTPPPEFDTHAGTDTSTTTDAQQLNQFNNTEQTPQYRGPIRINAAPYDYTDQTHRTIPPHEQDHDAHRYIDPRDGQEVVDLLNRPQQVFEEVEAEVDELDESDERGYEGGGNGGPAHDIGTSDTTSFAPAKRALSEQAPGFPEGIFYGDLRQRGWSEMNSQTAEGFGALPRDPTRWERWDSPSSARLGGGGMH</sequence>
<gene>
    <name evidence="2" type="ORF">LTR09_002708</name>
</gene>
<protein>
    <recommendedName>
        <fullName evidence="4">Peroxin 20</fullName>
    </recommendedName>
</protein>
<comment type="caution">
    <text evidence="2">The sequence shown here is derived from an EMBL/GenBank/DDBJ whole genome shotgun (WGS) entry which is preliminary data.</text>
</comment>
<dbReference type="Proteomes" id="UP001271007">
    <property type="component" value="Unassembled WGS sequence"/>
</dbReference>
<feature type="region of interest" description="Disordered" evidence="1">
    <location>
        <begin position="485"/>
        <end position="514"/>
    </location>
</feature>
<accession>A0AAJ0GEW7</accession>
<dbReference type="AlphaFoldDB" id="A0AAJ0GEW7"/>
<feature type="compositionally biased region" description="Low complexity" evidence="1">
    <location>
        <begin position="104"/>
        <end position="114"/>
    </location>
</feature>
<proteinExistence type="predicted"/>
<keyword evidence="3" id="KW-1185">Reference proteome</keyword>
<feature type="region of interest" description="Disordered" evidence="1">
    <location>
        <begin position="1"/>
        <end position="114"/>
    </location>
</feature>
<dbReference type="EMBL" id="JAWDJX010000006">
    <property type="protein sequence ID" value="KAK3056201.1"/>
    <property type="molecule type" value="Genomic_DNA"/>
</dbReference>
<evidence type="ECO:0000313" key="2">
    <source>
        <dbReference type="EMBL" id="KAK3056201.1"/>
    </source>
</evidence>
<dbReference type="Gene3D" id="6.10.280.230">
    <property type="match status" value="1"/>
</dbReference>
<feature type="region of interest" description="Disordered" evidence="1">
    <location>
        <begin position="555"/>
        <end position="582"/>
    </location>
</feature>